<keyword evidence="2" id="KW-0159">Chromosome partition</keyword>
<dbReference type="Pfam" id="PF02195">
    <property type="entry name" value="ParB_N"/>
    <property type="match status" value="1"/>
</dbReference>
<evidence type="ECO:0000256" key="1">
    <source>
        <dbReference type="ARBA" id="ARBA00006295"/>
    </source>
</evidence>
<evidence type="ECO:0000313" key="6">
    <source>
        <dbReference type="Proteomes" id="UP000655044"/>
    </source>
</evidence>
<dbReference type="SUPFAM" id="SSF109709">
    <property type="entry name" value="KorB DNA-binding domain-like"/>
    <property type="match status" value="1"/>
</dbReference>
<dbReference type="PANTHER" id="PTHR33375">
    <property type="entry name" value="CHROMOSOME-PARTITIONING PROTEIN PARB-RELATED"/>
    <property type="match status" value="1"/>
</dbReference>
<feature type="domain" description="ParB-like N-terminal" evidence="4">
    <location>
        <begin position="39"/>
        <end position="146"/>
    </location>
</feature>
<feature type="region of interest" description="Disordered" evidence="3">
    <location>
        <begin position="252"/>
        <end position="338"/>
    </location>
</feature>
<dbReference type="Proteomes" id="UP000655044">
    <property type="component" value="Unassembled WGS sequence"/>
</dbReference>
<dbReference type="EMBL" id="BOOI01000046">
    <property type="protein sequence ID" value="GIH86385.1"/>
    <property type="molecule type" value="Genomic_DNA"/>
</dbReference>
<sequence length="469" mass="50946">MPRGSKAGGSTFAPKTVPAEVILQEKPLFGAGRTRETAQPLPLTEIAPNPKNLRDDALNSAERRQEMVTSLQTVGLIHPVVVCERTEYAKVHPDLEQTLAPEIKYVMLAGERRLLGAQDAGWSTIKAEIRNDLLRTMNEVFLHENGRRVDLNPFQEAEGYRRLQVDDGLTLADIAERNSKSKSHVSKRLRLLALSPEAREVVLSGEMSIDTAYNLLSALGDRSDLVLPAWELMRGQEISAKEAAQRVLIAPHDGSEESLPMATAEPSPSFLSETPPGSPATPPASAQHAELAQSDAPRTSADDATPTPDHEKPTPASAQHAEPVRTDDGDRERAVAAAERDSRCKALIEQYQPASDDLATARIAVTVVSNASKPALTLAHRWLVDLRDQEAAPLDAKNYAALTLTSGDAAKQLRLAYAIALAEAEARAADRRRKWDASTIAHVRHLITAAGYTPASDWERQQLGMAPLS</sequence>
<dbReference type="GO" id="GO:0007059">
    <property type="term" value="P:chromosome segregation"/>
    <property type="evidence" value="ECO:0007669"/>
    <property type="project" value="UniProtKB-KW"/>
</dbReference>
<dbReference type="GO" id="GO:0003677">
    <property type="term" value="F:DNA binding"/>
    <property type="evidence" value="ECO:0007669"/>
    <property type="project" value="InterPro"/>
</dbReference>
<comment type="similarity">
    <text evidence="1">Belongs to the ParB family.</text>
</comment>
<dbReference type="GO" id="GO:0005694">
    <property type="term" value="C:chromosome"/>
    <property type="evidence" value="ECO:0007669"/>
    <property type="project" value="TreeGrafter"/>
</dbReference>
<protein>
    <recommendedName>
        <fullName evidence="4">ParB-like N-terminal domain-containing protein</fullName>
    </recommendedName>
</protein>
<dbReference type="InterPro" id="IPR036086">
    <property type="entry name" value="ParB/Sulfiredoxin_sf"/>
</dbReference>
<dbReference type="SMART" id="SM00470">
    <property type="entry name" value="ParB"/>
    <property type="match status" value="1"/>
</dbReference>
<evidence type="ECO:0000313" key="5">
    <source>
        <dbReference type="EMBL" id="GIH86385.1"/>
    </source>
</evidence>
<dbReference type="NCBIfam" id="TIGR00180">
    <property type="entry name" value="parB_part"/>
    <property type="match status" value="1"/>
</dbReference>
<evidence type="ECO:0000256" key="3">
    <source>
        <dbReference type="SAM" id="MobiDB-lite"/>
    </source>
</evidence>
<feature type="compositionally biased region" description="Basic and acidic residues" evidence="3">
    <location>
        <begin position="322"/>
        <end position="338"/>
    </location>
</feature>
<evidence type="ECO:0000259" key="4">
    <source>
        <dbReference type="SMART" id="SM00470"/>
    </source>
</evidence>
<keyword evidence="6" id="KW-1185">Reference proteome</keyword>
<dbReference type="InterPro" id="IPR003115">
    <property type="entry name" value="ParB_N"/>
</dbReference>
<name>A0A8J3S3Y8_PLARO</name>
<dbReference type="Gene3D" id="3.90.1530.30">
    <property type="match status" value="1"/>
</dbReference>
<accession>A0A8J3S3Y8</accession>
<dbReference type="InterPro" id="IPR004437">
    <property type="entry name" value="ParB/RepB/Spo0J"/>
</dbReference>
<comment type="caution">
    <text evidence="5">The sequence shown here is derived from an EMBL/GenBank/DDBJ whole genome shotgun (WGS) entry which is preliminary data.</text>
</comment>
<dbReference type="PANTHER" id="PTHR33375:SF1">
    <property type="entry name" value="CHROMOSOME-PARTITIONING PROTEIN PARB-RELATED"/>
    <property type="match status" value="1"/>
</dbReference>
<proteinExistence type="inferred from homology"/>
<dbReference type="SUPFAM" id="SSF110849">
    <property type="entry name" value="ParB/Sulfiredoxin"/>
    <property type="match status" value="1"/>
</dbReference>
<dbReference type="Pfam" id="PF17762">
    <property type="entry name" value="HTH_ParB"/>
    <property type="match status" value="1"/>
</dbReference>
<evidence type="ECO:0000256" key="2">
    <source>
        <dbReference type="ARBA" id="ARBA00022829"/>
    </source>
</evidence>
<dbReference type="GO" id="GO:0045881">
    <property type="term" value="P:positive regulation of sporulation resulting in formation of a cellular spore"/>
    <property type="evidence" value="ECO:0007669"/>
    <property type="project" value="TreeGrafter"/>
</dbReference>
<gene>
    <name evidence="5" type="ORF">Pro02_47930</name>
</gene>
<dbReference type="AlphaFoldDB" id="A0A8J3S3Y8"/>
<dbReference type="InterPro" id="IPR041468">
    <property type="entry name" value="HTH_ParB/Spo0J"/>
</dbReference>
<reference evidence="5" key="1">
    <citation type="submission" date="2021-01" db="EMBL/GenBank/DDBJ databases">
        <title>Whole genome shotgun sequence of Planobispora rosea NBRC 15558.</title>
        <authorList>
            <person name="Komaki H."/>
            <person name="Tamura T."/>
        </authorList>
    </citation>
    <scope>NUCLEOTIDE SEQUENCE</scope>
    <source>
        <strain evidence="5">NBRC 15558</strain>
    </source>
</reference>
<dbReference type="Gene3D" id="1.10.10.2830">
    <property type="match status" value="1"/>
</dbReference>
<dbReference type="InterPro" id="IPR050336">
    <property type="entry name" value="Chromosome_partition/occlusion"/>
</dbReference>
<organism evidence="5 6">
    <name type="scientific">Planobispora rosea</name>
    <dbReference type="NCBI Taxonomy" id="35762"/>
    <lineage>
        <taxon>Bacteria</taxon>
        <taxon>Bacillati</taxon>
        <taxon>Actinomycetota</taxon>
        <taxon>Actinomycetes</taxon>
        <taxon>Streptosporangiales</taxon>
        <taxon>Streptosporangiaceae</taxon>
        <taxon>Planobispora</taxon>
    </lineage>
</organism>